<evidence type="ECO:0000313" key="1">
    <source>
        <dbReference type="EMBL" id="OLQ85182.1"/>
    </source>
</evidence>
<dbReference type="STRING" id="265668.JCM19238_3538"/>
<evidence type="ECO:0000313" key="2">
    <source>
        <dbReference type="EMBL" id="ROV58102.1"/>
    </source>
</evidence>
<reference evidence="2 4" key="2">
    <citation type="submission" date="2018-11" db="EMBL/GenBank/DDBJ databases">
        <title>Vibrio ponticus strain CAIM 1751 pathogenic for the snapper Lutjanus guttatus.</title>
        <authorList>
            <person name="Soto-Rodriguez S."/>
            <person name="Lozano-Olvera R."/>
            <person name="Gomez-Gil B."/>
        </authorList>
    </citation>
    <scope>NUCLEOTIDE SEQUENCE [LARGE SCALE GENOMIC DNA]</scope>
    <source>
        <strain evidence="2 4">CAIM 1751</strain>
    </source>
</reference>
<evidence type="ECO:0000313" key="4">
    <source>
        <dbReference type="Proteomes" id="UP000278792"/>
    </source>
</evidence>
<accession>A0A090PAG9</accession>
<sequence length="109" mass="12453">MSKENAVLNELTELKSKFDRVMDKLTLTDMDLTVISAEYGQLKKLVKSRLDELQQAAAMNVDEQNYLLPALREVHLHCVARGNTQNRQTLSDSLGDAQDYLSHYLSQKR</sequence>
<keyword evidence="3" id="KW-1185">Reference proteome</keyword>
<dbReference type="Proteomes" id="UP000186206">
    <property type="component" value="Unassembled WGS sequence"/>
</dbReference>
<proteinExistence type="predicted"/>
<organism evidence="2 4">
    <name type="scientific">Vibrio ponticus</name>
    <dbReference type="NCBI Taxonomy" id="265668"/>
    <lineage>
        <taxon>Bacteria</taxon>
        <taxon>Pseudomonadati</taxon>
        <taxon>Pseudomonadota</taxon>
        <taxon>Gammaproteobacteria</taxon>
        <taxon>Vibrionales</taxon>
        <taxon>Vibrionaceae</taxon>
        <taxon>Vibrio</taxon>
    </lineage>
</organism>
<dbReference type="EMBL" id="RKIK01000093">
    <property type="protein sequence ID" value="ROV58102.1"/>
    <property type="molecule type" value="Genomic_DNA"/>
</dbReference>
<gene>
    <name evidence="1" type="ORF">BIY21_19275</name>
    <name evidence="2" type="ORF">EGH82_19985</name>
</gene>
<reference evidence="1 3" key="1">
    <citation type="submission" date="2016-09" db="EMBL/GenBank/DDBJ databases">
        <title>Genomic Taxonomy of the Vibrionaceae.</title>
        <authorList>
            <person name="Gonzalez-Castillo A."/>
            <person name="Gomez-Gil B."/>
            <person name="Enciso-Ibarra K."/>
        </authorList>
    </citation>
    <scope>NUCLEOTIDE SEQUENCE [LARGE SCALE GENOMIC DNA]</scope>
    <source>
        <strain evidence="1 3">CAIM 1731</strain>
    </source>
</reference>
<dbReference type="RefSeq" id="WP_075652474.1">
    <property type="nucleotide sequence ID" value="NZ_AP019658.1"/>
</dbReference>
<dbReference type="AlphaFoldDB" id="A0A090PAG9"/>
<name>A0A090PAG9_9VIBR</name>
<dbReference type="OrthoDB" id="5890938at2"/>
<evidence type="ECO:0000313" key="3">
    <source>
        <dbReference type="Proteomes" id="UP000186206"/>
    </source>
</evidence>
<comment type="caution">
    <text evidence="2">The sequence shown here is derived from an EMBL/GenBank/DDBJ whole genome shotgun (WGS) entry which is preliminary data.</text>
</comment>
<protein>
    <submittedName>
        <fullName evidence="2">Uncharacterized protein</fullName>
    </submittedName>
</protein>
<dbReference type="EMBL" id="MJMI01000146">
    <property type="protein sequence ID" value="OLQ85182.1"/>
    <property type="molecule type" value="Genomic_DNA"/>
</dbReference>
<dbReference type="Proteomes" id="UP000278792">
    <property type="component" value="Unassembled WGS sequence"/>
</dbReference>